<keyword evidence="1" id="KW-0732">Signal</keyword>
<dbReference type="EMBL" id="JBJUIK010000004">
    <property type="protein sequence ID" value="KAL3530528.1"/>
    <property type="molecule type" value="Genomic_DNA"/>
</dbReference>
<gene>
    <name evidence="2" type="ORF">ACH5RR_009850</name>
</gene>
<evidence type="ECO:0008006" key="4">
    <source>
        <dbReference type="Google" id="ProtNLM"/>
    </source>
</evidence>
<accession>A0ABD3AH54</accession>
<comment type="caution">
    <text evidence="2">The sequence shown here is derived from an EMBL/GenBank/DDBJ whole genome shotgun (WGS) entry which is preliminary data.</text>
</comment>
<dbReference type="Proteomes" id="UP001630127">
    <property type="component" value="Unassembled WGS sequence"/>
</dbReference>
<protein>
    <recommendedName>
        <fullName evidence="4">Transmembrane protein</fullName>
    </recommendedName>
</protein>
<reference evidence="2 3" key="1">
    <citation type="submission" date="2024-11" db="EMBL/GenBank/DDBJ databases">
        <title>A near-complete genome assembly of Cinchona calisaya.</title>
        <authorList>
            <person name="Lian D.C."/>
            <person name="Zhao X.W."/>
            <person name="Wei L."/>
        </authorList>
    </citation>
    <scope>NUCLEOTIDE SEQUENCE [LARGE SCALE GENOMIC DNA]</scope>
    <source>
        <tissue evidence="2">Nenye</tissue>
    </source>
</reference>
<sequence length="108" mass="11776">MSTNVLCVAIIFVLLFLPHLNDATARNFPYSGPSTTLYAETKTGGGGGGGYVTMKPPRLHHRKELPFGGEIRNCMPKGFSHSSAPSRYVNLQPFGSSPCFTRKHSKHP</sequence>
<dbReference type="PANTHER" id="PTHR36619">
    <property type="entry name" value="OS04G0208900 PROTEIN"/>
    <property type="match status" value="1"/>
</dbReference>
<feature type="chain" id="PRO_5044881613" description="Transmembrane protein" evidence="1">
    <location>
        <begin position="26"/>
        <end position="108"/>
    </location>
</feature>
<evidence type="ECO:0000313" key="2">
    <source>
        <dbReference type="EMBL" id="KAL3530528.1"/>
    </source>
</evidence>
<dbReference type="AlphaFoldDB" id="A0ABD3AH54"/>
<name>A0ABD3AH54_9GENT</name>
<organism evidence="2 3">
    <name type="scientific">Cinchona calisaya</name>
    <dbReference type="NCBI Taxonomy" id="153742"/>
    <lineage>
        <taxon>Eukaryota</taxon>
        <taxon>Viridiplantae</taxon>
        <taxon>Streptophyta</taxon>
        <taxon>Embryophyta</taxon>
        <taxon>Tracheophyta</taxon>
        <taxon>Spermatophyta</taxon>
        <taxon>Magnoliopsida</taxon>
        <taxon>eudicotyledons</taxon>
        <taxon>Gunneridae</taxon>
        <taxon>Pentapetalae</taxon>
        <taxon>asterids</taxon>
        <taxon>lamiids</taxon>
        <taxon>Gentianales</taxon>
        <taxon>Rubiaceae</taxon>
        <taxon>Cinchonoideae</taxon>
        <taxon>Cinchoneae</taxon>
        <taxon>Cinchona</taxon>
    </lineage>
</organism>
<evidence type="ECO:0000313" key="3">
    <source>
        <dbReference type="Proteomes" id="UP001630127"/>
    </source>
</evidence>
<keyword evidence="3" id="KW-1185">Reference proteome</keyword>
<evidence type="ECO:0000256" key="1">
    <source>
        <dbReference type="SAM" id="SignalP"/>
    </source>
</evidence>
<dbReference type="PANTHER" id="PTHR36619:SF2">
    <property type="entry name" value="OS04G0208900 PROTEIN"/>
    <property type="match status" value="1"/>
</dbReference>
<proteinExistence type="predicted"/>
<feature type="signal peptide" evidence="1">
    <location>
        <begin position="1"/>
        <end position="25"/>
    </location>
</feature>